<evidence type="ECO:0000256" key="1">
    <source>
        <dbReference type="ARBA" id="ARBA00008270"/>
    </source>
</evidence>
<dbReference type="Pfam" id="PF02567">
    <property type="entry name" value="PhzC-PhzF"/>
    <property type="match status" value="1"/>
</dbReference>
<organism evidence="3 4">
    <name type="scientific">Plantibacter cousiniae</name>
    <name type="common">nom. nud.</name>
    <dbReference type="NCBI Taxonomy" id="199709"/>
    <lineage>
        <taxon>Bacteria</taxon>
        <taxon>Bacillati</taxon>
        <taxon>Actinomycetota</taxon>
        <taxon>Actinomycetes</taxon>
        <taxon>Micrococcales</taxon>
        <taxon>Microbacteriaceae</taxon>
        <taxon>Plantibacter</taxon>
    </lineage>
</organism>
<dbReference type="PANTHER" id="PTHR13774">
    <property type="entry name" value="PHENAZINE BIOSYNTHESIS PROTEIN"/>
    <property type="match status" value="1"/>
</dbReference>
<dbReference type="PIRSF" id="PIRSF016184">
    <property type="entry name" value="PhzC_PhzF"/>
    <property type="match status" value="1"/>
</dbReference>
<dbReference type="PANTHER" id="PTHR13774:SF39">
    <property type="entry name" value="BIOSYNTHESIS PROTEIN, PUTATIVE-RELATED"/>
    <property type="match status" value="1"/>
</dbReference>
<proteinExistence type="inferred from homology"/>
<dbReference type="Proteomes" id="UP000190827">
    <property type="component" value="Unassembled WGS sequence"/>
</dbReference>
<keyword evidence="2" id="KW-0413">Isomerase</keyword>
<gene>
    <name evidence="3" type="ORF">SAMN06295973_0622</name>
</gene>
<dbReference type="RefSeq" id="WP_079704673.1">
    <property type="nucleotide sequence ID" value="NZ_FUZO01000001.1"/>
</dbReference>
<sequence length="296" mass="31286">MSTTRPPEILRLTAFAAEPGGGNPAGVVLDASALTDDEMQAIATEVAYPETAFVVDAGVDDDDRHVRMRYFSPGAEVPFCGHATIATAVALAERRGVGRFTLETNVGPLVVETALETHDDTGSITASFTSVEPTVRELDAEVADRLLSLLGLDRSDLDERWPLRESFAGNRHPVVAVREQQVFDAFTFDPPALRTLMDEQGWAGTVTVVHGHGFDDAGQLLVEARNLFPVGDITEDPATGSAAASLGGYLRTLGLLTPPARILIRQGHHVGAPSLLTVDVPATGGITVTGTAQPIS</sequence>
<comment type="caution">
    <text evidence="3">The sequence shown here is derived from an EMBL/GenBank/DDBJ whole genome shotgun (WGS) entry which is preliminary data.</text>
</comment>
<dbReference type="InterPro" id="IPR003719">
    <property type="entry name" value="Phenazine_PhzF-like"/>
</dbReference>
<dbReference type="EMBL" id="FUZO01000001">
    <property type="protein sequence ID" value="SKC40540.1"/>
    <property type="molecule type" value="Genomic_DNA"/>
</dbReference>
<dbReference type="SUPFAM" id="SSF54506">
    <property type="entry name" value="Diaminopimelate epimerase-like"/>
    <property type="match status" value="1"/>
</dbReference>
<keyword evidence="4" id="KW-1185">Reference proteome</keyword>
<evidence type="ECO:0000256" key="2">
    <source>
        <dbReference type="ARBA" id="ARBA00023235"/>
    </source>
</evidence>
<protein>
    <submittedName>
        <fullName evidence="3">Phenazine biosynthesis protein PhzF family</fullName>
    </submittedName>
</protein>
<dbReference type="Gene3D" id="3.10.310.10">
    <property type="entry name" value="Diaminopimelate Epimerase, Chain A, domain 1"/>
    <property type="match status" value="2"/>
</dbReference>
<evidence type="ECO:0000313" key="4">
    <source>
        <dbReference type="Proteomes" id="UP000190827"/>
    </source>
</evidence>
<dbReference type="NCBIfam" id="TIGR00654">
    <property type="entry name" value="PhzF_family"/>
    <property type="match status" value="1"/>
</dbReference>
<reference evidence="3 4" key="1">
    <citation type="submission" date="2017-02" db="EMBL/GenBank/DDBJ databases">
        <authorList>
            <person name="Varghese N."/>
            <person name="Submissions S."/>
        </authorList>
    </citation>
    <scope>NUCLEOTIDE SEQUENCE [LARGE SCALE GENOMIC DNA]</scope>
    <source>
        <strain evidence="3 4">VKM Ac-1787</strain>
    </source>
</reference>
<comment type="similarity">
    <text evidence="1">Belongs to the PhzF family.</text>
</comment>
<evidence type="ECO:0000313" key="3">
    <source>
        <dbReference type="EMBL" id="SKC40540.1"/>
    </source>
</evidence>
<name>A0ABY1LI34_9MICO</name>
<accession>A0ABY1LI34</accession>